<feature type="domain" description="DUF3298" evidence="1">
    <location>
        <begin position="171"/>
        <end position="246"/>
    </location>
</feature>
<dbReference type="Gene3D" id="3.90.640.20">
    <property type="entry name" value="Heat-shock cognate protein, ATPase"/>
    <property type="match status" value="1"/>
</dbReference>
<sequence>MAAIVFGATLLCGSCVSERKTENTSHSASGQVAADTVQYQVAQYKDFSPYLSGTEEAVDSTIFSARYPIFAEEINNLVKNAIFVDGEQHVEQVSESFLAGFNEYAEEQIDGGNASINAWYKHQNCRVVLNEHGILTLQNAINDYTGGAHGMEVELWFNFDLQEKKLLQLTDIVADNAALLPIAERYFRQHENLADTASYGPSYFFEENNFTLAANFGLTKEGLLFHYNPYEIKSYAEGPTTFVIPYAELKDTLTSKGKKLVSEITAVN</sequence>
<dbReference type="InterPro" id="IPR025303">
    <property type="entry name" value="PdaC"/>
</dbReference>
<accession>A0ABY7WFE3</accession>
<feature type="domain" description="Deacetylase PdaC" evidence="2">
    <location>
        <begin position="63"/>
        <end position="151"/>
    </location>
</feature>
<dbReference type="Pfam" id="PF13739">
    <property type="entry name" value="PdaC"/>
    <property type="match status" value="1"/>
</dbReference>
<evidence type="ECO:0000259" key="2">
    <source>
        <dbReference type="Pfam" id="PF13739"/>
    </source>
</evidence>
<dbReference type="Gene3D" id="3.30.565.40">
    <property type="entry name" value="Fervidobacterium nodosum Rt17-B1 like"/>
    <property type="match status" value="1"/>
</dbReference>
<dbReference type="InterPro" id="IPR037126">
    <property type="entry name" value="PdaC/RsiV-like_sf"/>
</dbReference>
<dbReference type="Pfam" id="PF11738">
    <property type="entry name" value="DUF3298"/>
    <property type="match status" value="1"/>
</dbReference>
<keyword evidence="4" id="KW-1185">Reference proteome</keyword>
<proteinExistence type="predicted"/>
<dbReference type="EMBL" id="CP117880">
    <property type="protein sequence ID" value="WDF67000.1"/>
    <property type="molecule type" value="Genomic_DNA"/>
</dbReference>
<protein>
    <submittedName>
        <fullName evidence="3">DUF3298 domain-containing protein</fullName>
    </submittedName>
</protein>
<reference evidence="3 4" key="1">
    <citation type="submission" date="2023-02" db="EMBL/GenBank/DDBJ databases">
        <title>Genome sequence of Sphingobacterium sp. KACC 22765.</title>
        <authorList>
            <person name="Kim S."/>
            <person name="Heo J."/>
            <person name="Kwon S.-W."/>
        </authorList>
    </citation>
    <scope>NUCLEOTIDE SEQUENCE [LARGE SCALE GENOMIC DNA]</scope>
    <source>
        <strain evidence="3 4">KACC 22765</strain>
    </source>
</reference>
<evidence type="ECO:0000313" key="3">
    <source>
        <dbReference type="EMBL" id="WDF67000.1"/>
    </source>
</evidence>
<evidence type="ECO:0000313" key="4">
    <source>
        <dbReference type="Proteomes" id="UP001221558"/>
    </source>
</evidence>
<gene>
    <name evidence="3" type="ORF">PQ465_11855</name>
</gene>
<dbReference type="Proteomes" id="UP001221558">
    <property type="component" value="Chromosome"/>
</dbReference>
<dbReference type="InterPro" id="IPR021729">
    <property type="entry name" value="DUF3298"/>
</dbReference>
<organism evidence="3 4">
    <name type="scientific">Sphingobacterium oryzagri</name>
    <dbReference type="NCBI Taxonomy" id="3025669"/>
    <lineage>
        <taxon>Bacteria</taxon>
        <taxon>Pseudomonadati</taxon>
        <taxon>Bacteroidota</taxon>
        <taxon>Sphingobacteriia</taxon>
        <taxon>Sphingobacteriales</taxon>
        <taxon>Sphingobacteriaceae</taxon>
        <taxon>Sphingobacterium</taxon>
    </lineage>
</organism>
<dbReference type="RefSeq" id="WP_274265736.1">
    <property type="nucleotide sequence ID" value="NZ_CP117880.1"/>
</dbReference>
<name>A0ABY7WFE3_9SPHI</name>
<evidence type="ECO:0000259" key="1">
    <source>
        <dbReference type="Pfam" id="PF11738"/>
    </source>
</evidence>